<gene>
    <name evidence="2" type="ORF">SCUD_LOCUS18725</name>
</gene>
<dbReference type="AlphaFoldDB" id="A0A183KUI3"/>
<feature type="compositionally biased region" description="Basic and acidic residues" evidence="1">
    <location>
        <begin position="115"/>
        <end position="133"/>
    </location>
</feature>
<dbReference type="Proteomes" id="UP000279833">
    <property type="component" value="Unassembled WGS sequence"/>
</dbReference>
<feature type="compositionally biased region" description="Basic and acidic residues" evidence="1">
    <location>
        <begin position="142"/>
        <end position="163"/>
    </location>
</feature>
<organism evidence="4">
    <name type="scientific">Schistosoma curassoni</name>
    <dbReference type="NCBI Taxonomy" id="6186"/>
    <lineage>
        <taxon>Eukaryota</taxon>
        <taxon>Metazoa</taxon>
        <taxon>Spiralia</taxon>
        <taxon>Lophotrochozoa</taxon>
        <taxon>Platyhelminthes</taxon>
        <taxon>Trematoda</taxon>
        <taxon>Digenea</taxon>
        <taxon>Strigeidida</taxon>
        <taxon>Schistosomatoidea</taxon>
        <taxon>Schistosomatidae</taxon>
        <taxon>Schistosoma</taxon>
    </lineage>
</organism>
<reference evidence="2 3" key="2">
    <citation type="submission" date="2018-11" db="EMBL/GenBank/DDBJ databases">
        <authorList>
            <consortium name="Pathogen Informatics"/>
        </authorList>
    </citation>
    <scope>NUCLEOTIDE SEQUENCE [LARGE SCALE GENOMIC DNA]</scope>
    <source>
        <strain evidence="2">Dakar</strain>
        <strain evidence="3">Dakar, Senegal</strain>
    </source>
</reference>
<dbReference type="WBParaSite" id="SCUD_0001872801-mRNA-1">
    <property type="protein sequence ID" value="SCUD_0001872801-mRNA-1"/>
    <property type="gene ID" value="SCUD_0001872801"/>
</dbReference>
<name>A0A183KUI3_9TREM</name>
<accession>A0A183KUI3</accession>
<evidence type="ECO:0000313" key="4">
    <source>
        <dbReference type="WBParaSite" id="SCUD_0001872801-mRNA-1"/>
    </source>
</evidence>
<reference evidence="4" key="1">
    <citation type="submission" date="2016-06" db="UniProtKB">
        <authorList>
            <consortium name="WormBaseParasite"/>
        </authorList>
    </citation>
    <scope>IDENTIFICATION</scope>
</reference>
<evidence type="ECO:0000313" key="2">
    <source>
        <dbReference type="EMBL" id="VDP66790.1"/>
    </source>
</evidence>
<feature type="region of interest" description="Disordered" evidence="1">
    <location>
        <begin position="115"/>
        <end position="183"/>
    </location>
</feature>
<protein>
    <submittedName>
        <fullName evidence="4">Hva1_TUDOR domain-containing protein</fullName>
    </submittedName>
</protein>
<sequence length="183" mass="20814">MQQQLQEKTTIVAAASSSVDLNIHKGKSKILRYNTAFNNRITLDGEDLQDVKSFTYLGSIIDEHGGSDANVKAQNTSDPLVRYYQQQSTVGENKPDSSGERIQEEALEVDRVHIEESNPVRHEASPHMESSRPKEKRKTKEHIRLRNGDRHEKTKQQLDRIRNEGAGPSGYENAGRRPMLHWV</sequence>
<dbReference type="EMBL" id="UZAK01041429">
    <property type="protein sequence ID" value="VDP66790.1"/>
    <property type="molecule type" value="Genomic_DNA"/>
</dbReference>
<proteinExistence type="predicted"/>
<evidence type="ECO:0000256" key="1">
    <source>
        <dbReference type="SAM" id="MobiDB-lite"/>
    </source>
</evidence>
<keyword evidence="3" id="KW-1185">Reference proteome</keyword>
<evidence type="ECO:0000313" key="3">
    <source>
        <dbReference type="Proteomes" id="UP000279833"/>
    </source>
</evidence>